<gene>
    <name evidence="1" type="ORF">MRB53_031784</name>
</gene>
<name>A0ACC2KQI1_PERAE</name>
<protein>
    <submittedName>
        <fullName evidence="1">Uncharacterized protein</fullName>
    </submittedName>
</protein>
<sequence>MSWLCSRAFTPHNETTENATASDKDIEFPLWVSMQDQDLVPREKMNIMLVEDGMRKTLVPYSRNFLQAWTTFRTETFGECHRYYC</sequence>
<keyword evidence="2" id="KW-1185">Reference proteome</keyword>
<evidence type="ECO:0000313" key="1">
    <source>
        <dbReference type="EMBL" id="KAJ8623255.1"/>
    </source>
</evidence>
<proteinExistence type="predicted"/>
<evidence type="ECO:0000313" key="2">
    <source>
        <dbReference type="Proteomes" id="UP001234297"/>
    </source>
</evidence>
<comment type="caution">
    <text evidence="1">The sequence shown here is derived from an EMBL/GenBank/DDBJ whole genome shotgun (WGS) entry which is preliminary data.</text>
</comment>
<dbReference type="Proteomes" id="UP001234297">
    <property type="component" value="Chromosome 10"/>
</dbReference>
<dbReference type="EMBL" id="CM056818">
    <property type="protein sequence ID" value="KAJ8623255.1"/>
    <property type="molecule type" value="Genomic_DNA"/>
</dbReference>
<accession>A0ACC2KQI1</accession>
<reference evidence="1 2" key="1">
    <citation type="journal article" date="2022" name="Hortic Res">
        <title>A haplotype resolved chromosomal level avocado genome allows analysis of novel avocado genes.</title>
        <authorList>
            <person name="Nath O."/>
            <person name="Fletcher S.J."/>
            <person name="Hayward A."/>
            <person name="Shaw L.M."/>
            <person name="Masouleh A.K."/>
            <person name="Furtado A."/>
            <person name="Henry R.J."/>
            <person name="Mitter N."/>
        </authorList>
    </citation>
    <scope>NUCLEOTIDE SEQUENCE [LARGE SCALE GENOMIC DNA]</scope>
    <source>
        <strain evidence="2">cv. Hass</strain>
    </source>
</reference>
<organism evidence="1 2">
    <name type="scientific">Persea americana</name>
    <name type="common">Avocado</name>
    <dbReference type="NCBI Taxonomy" id="3435"/>
    <lineage>
        <taxon>Eukaryota</taxon>
        <taxon>Viridiplantae</taxon>
        <taxon>Streptophyta</taxon>
        <taxon>Embryophyta</taxon>
        <taxon>Tracheophyta</taxon>
        <taxon>Spermatophyta</taxon>
        <taxon>Magnoliopsida</taxon>
        <taxon>Magnoliidae</taxon>
        <taxon>Laurales</taxon>
        <taxon>Lauraceae</taxon>
        <taxon>Persea</taxon>
    </lineage>
</organism>